<dbReference type="InterPro" id="IPR036589">
    <property type="entry name" value="HCY_dom_sf"/>
</dbReference>
<dbReference type="EMBL" id="HBKQ01032800">
    <property type="protein sequence ID" value="CAE2253073.1"/>
    <property type="molecule type" value="Transcribed_RNA"/>
</dbReference>
<comment type="cofactor">
    <cofactor evidence="3">
        <name>Zn(2+)</name>
        <dbReference type="ChEBI" id="CHEBI:29105"/>
    </cofactor>
</comment>
<feature type="binding site" evidence="3">
    <location>
        <position position="317"/>
    </location>
    <ligand>
        <name>Zn(2+)</name>
        <dbReference type="ChEBI" id="CHEBI:29105"/>
    </ligand>
</feature>
<accession>A0A7S4MY83</accession>
<dbReference type="SUPFAM" id="SSF82282">
    <property type="entry name" value="Homocysteine S-methyltransferase"/>
    <property type="match status" value="1"/>
</dbReference>
<dbReference type="AlphaFoldDB" id="A0A7S4MY83"/>
<keyword evidence="1 3" id="KW-0489">Methyltransferase</keyword>
<keyword evidence="3" id="KW-0479">Metal-binding</keyword>
<keyword evidence="3" id="KW-0862">Zinc</keyword>
<evidence type="ECO:0000313" key="5">
    <source>
        <dbReference type="EMBL" id="CAE2253073.1"/>
    </source>
</evidence>
<dbReference type="PANTHER" id="PTHR11103">
    <property type="entry name" value="SLR1189 PROTEIN"/>
    <property type="match status" value="1"/>
</dbReference>
<proteinExistence type="predicted"/>
<evidence type="ECO:0000256" key="3">
    <source>
        <dbReference type="PROSITE-ProRule" id="PRU00333"/>
    </source>
</evidence>
<evidence type="ECO:0000256" key="2">
    <source>
        <dbReference type="ARBA" id="ARBA00022679"/>
    </source>
</evidence>
<dbReference type="InterPro" id="IPR003726">
    <property type="entry name" value="HCY_dom"/>
</dbReference>
<dbReference type="Gene3D" id="3.20.20.330">
    <property type="entry name" value="Homocysteine-binding-like domain"/>
    <property type="match status" value="1"/>
</dbReference>
<organism evidence="5">
    <name type="scientific">Odontella aurita</name>
    <dbReference type="NCBI Taxonomy" id="265563"/>
    <lineage>
        <taxon>Eukaryota</taxon>
        <taxon>Sar</taxon>
        <taxon>Stramenopiles</taxon>
        <taxon>Ochrophyta</taxon>
        <taxon>Bacillariophyta</taxon>
        <taxon>Mediophyceae</taxon>
        <taxon>Biddulphiophycidae</taxon>
        <taxon>Eupodiscales</taxon>
        <taxon>Odontellaceae</taxon>
        <taxon>Odontella</taxon>
    </lineage>
</organism>
<dbReference type="GO" id="GO:0032259">
    <property type="term" value="P:methylation"/>
    <property type="evidence" value="ECO:0007669"/>
    <property type="project" value="UniProtKB-KW"/>
</dbReference>
<sequence>MTLPKEYEEAAIVTRQVLCSRQFLATGGIETYLCFQQGFELPEFCAFVLFDDAHAEELTKYESTFLSPMLLTAAEAGQGFVLDCGLWRAHPEFLEKLGRDSDDLLAINRRAVARTKDFVKKWREDHGYTEEDFKVLFNADIGPCGDAYNVKDVGTTVEMAREYHSKQIAAVAEAGVDIVTALTMSNVGESIGIVQACMEQGLPVIVSPTVETDGRLPDGQELEDLIRRTDEATDSAPIFYMVNCAHPSHLFQTLEKAGAKGEKWLDRFKGFRTNASCKSHEELDNSTVLDRGDILELSVALKKMHAEYNLRIVGGCCGTDHEHIQAISRCISDVSDSPDTQ</sequence>
<protein>
    <recommendedName>
        <fullName evidence="4">Hcy-binding domain-containing protein</fullName>
    </recommendedName>
</protein>
<name>A0A7S4MY83_9STRA</name>
<dbReference type="PROSITE" id="PS50970">
    <property type="entry name" value="HCY"/>
    <property type="match status" value="1"/>
</dbReference>
<feature type="binding site" evidence="3">
    <location>
        <position position="316"/>
    </location>
    <ligand>
        <name>Zn(2+)</name>
        <dbReference type="ChEBI" id="CHEBI:29105"/>
    </ligand>
</feature>
<feature type="domain" description="Hcy-binding" evidence="4">
    <location>
        <begin position="11"/>
        <end position="331"/>
    </location>
</feature>
<dbReference type="GO" id="GO:0008168">
    <property type="term" value="F:methyltransferase activity"/>
    <property type="evidence" value="ECO:0007669"/>
    <property type="project" value="UniProtKB-UniRule"/>
</dbReference>
<dbReference type="GO" id="GO:0046872">
    <property type="term" value="F:metal ion binding"/>
    <property type="evidence" value="ECO:0007669"/>
    <property type="project" value="UniProtKB-KW"/>
</dbReference>
<dbReference type="PANTHER" id="PTHR11103:SF18">
    <property type="entry name" value="SLR1189 PROTEIN"/>
    <property type="match status" value="1"/>
</dbReference>
<evidence type="ECO:0000259" key="4">
    <source>
        <dbReference type="PROSITE" id="PS50970"/>
    </source>
</evidence>
<keyword evidence="2 3" id="KW-0808">Transferase</keyword>
<gene>
    <name evidence="5" type="ORF">OAUR00152_LOCUS22384</name>
</gene>
<dbReference type="Pfam" id="PF02574">
    <property type="entry name" value="S-methyl_trans"/>
    <property type="match status" value="1"/>
</dbReference>
<evidence type="ECO:0000256" key="1">
    <source>
        <dbReference type="ARBA" id="ARBA00022603"/>
    </source>
</evidence>
<reference evidence="5" key="1">
    <citation type="submission" date="2021-01" db="EMBL/GenBank/DDBJ databases">
        <authorList>
            <person name="Corre E."/>
            <person name="Pelletier E."/>
            <person name="Niang G."/>
            <person name="Scheremetjew M."/>
            <person name="Finn R."/>
            <person name="Kale V."/>
            <person name="Holt S."/>
            <person name="Cochrane G."/>
            <person name="Meng A."/>
            <person name="Brown T."/>
            <person name="Cohen L."/>
        </authorList>
    </citation>
    <scope>NUCLEOTIDE SEQUENCE</scope>
    <source>
        <strain evidence="5">Isolate 1302-5</strain>
    </source>
</reference>
<feature type="binding site" evidence="3">
    <location>
        <position position="244"/>
    </location>
    <ligand>
        <name>Zn(2+)</name>
        <dbReference type="ChEBI" id="CHEBI:29105"/>
    </ligand>
</feature>